<dbReference type="Gene3D" id="3.90.320.10">
    <property type="match status" value="1"/>
</dbReference>
<dbReference type="Proteomes" id="UP000249299">
    <property type="component" value="Unassembled WGS sequence"/>
</dbReference>
<evidence type="ECO:0000313" key="4">
    <source>
        <dbReference type="Proteomes" id="UP000249299"/>
    </source>
</evidence>
<dbReference type="AlphaFoldDB" id="A0A327JDG1"/>
<feature type="domain" description="PD-(D/E)XK endonuclease-like" evidence="2">
    <location>
        <begin position="773"/>
        <end position="1017"/>
    </location>
</feature>
<evidence type="ECO:0000256" key="1">
    <source>
        <dbReference type="SAM" id="MobiDB-lite"/>
    </source>
</evidence>
<organism evidence="3 4">
    <name type="scientific">Rhodobium orientis</name>
    <dbReference type="NCBI Taxonomy" id="34017"/>
    <lineage>
        <taxon>Bacteria</taxon>
        <taxon>Pseudomonadati</taxon>
        <taxon>Pseudomonadota</taxon>
        <taxon>Alphaproteobacteria</taxon>
        <taxon>Hyphomicrobiales</taxon>
        <taxon>Rhodobiaceae</taxon>
        <taxon>Rhodobium</taxon>
    </lineage>
</organism>
<evidence type="ECO:0000259" key="2">
    <source>
        <dbReference type="Pfam" id="PF12705"/>
    </source>
</evidence>
<dbReference type="RefSeq" id="WP_111436644.1">
    <property type="nucleotide sequence ID" value="NZ_JACIGG010000037.1"/>
</dbReference>
<reference evidence="3 4" key="1">
    <citation type="submission" date="2017-07" db="EMBL/GenBank/DDBJ databases">
        <title>Draft Genome Sequences of Select Purple Nonsulfur Bacteria.</title>
        <authorList>
            <person name="Lasarre B."/>
            <person name="Mckinlay J.B."/>
        </authorList>
    </citation>
    <scope>NUCLEOTIDE SEQUENCE [LARGE SCALE GENOMIC DNA]</scope>
    <source>
        <strain evidence="3 4">DSM 11290</strain>
    </source>
</reference>
<dbReference type="EMBL" id="NPEV01000078">
    <property type="protein sequence ID" value="RAI24527.1"/>
    <property type="molecule type" value="Genomic_DNA"/>
</dbReference>
<gene>
    <name evidence="3" type="primary">addB</name>
    <name evidence="3" type="ORF">CH339_22335</name>
</gene>
<dbReference type="Pfam" id="PF12705">
    <property type="entry name" value="PDDEXK_1"/>
    <property type="match status" value="1"/>
</dbReference>
<dbReference type="InterPro" id="IPR014153">
    <property type="entry name" value="Ds_break_AddB"/>
</dbReference>
<dbReference type="NCBIfam" id="TIGR02786">
    <property type="entry name" value="addB_alphas"/>
    <property type="match status" value="1"/>
</dbReference>
<keyword evidence="4" id="KW-1185">Reference proteome</keyword>
<dbReference type="SUPFAM" id="SSF52540">
    <property type="entry name" value="P-loop containing nucleoside triphosphate hydrolases"/>
    <property type="match status" value="1"/>
</dbReference>
<dbReference type="InterPro" id="IPR038726">
    <property type="entry name" value="PDDEXK_AddAB-type"/>
</dbReference>
<accession>A0A327JDG1</accession>
<dbReference type="InterPro" id="IPR011604">
    <property type="entry name" value="PDDEXK-like_dom_sf"/>
</dbReference>
<protein>
    <submittedName>
        <fullName evidence="3">Double-strand break repair protein AddB</fullName>
    </submittedName>
</protein>
<dbReference type="InterPro" id="IPR027417">
    <property type="entry name" value="P-loop_NTPase"/>
</dbReference>
<proteinExistence type="predicted"/>
<sequence>MAGERGPTGGRGAVTPRVLTIPPESPFLPTLVRGLFSGDLVPAFTLDDDPLALADVRIFVPTRRAARALRGVFLTELGGRAAILPRITPIGDVDGDDDIDEATLADETALPPNIGDLERRLVISRLVLSWTERVARDLMPHLGGDGEISIPASPADAARLADDLIRLMDQVATERADWRSLFSLVPEDYARYWQISLEFLKIVTEHWPAYLAERGLADPGMRRDRAIETAARRLREHPPAGPVIAAGSTGSAPATADLLAAIAHLPNGAVVLPGLDRRLGEDAWAAIGDREAEDAAPSHPQFGMRQLIARIGIGRKDVATLGPESTDAARATRMRLVNEALRPAEATEGWRDLGVADAEIADAFADVALIEARGEEEEALAVAIALREAVADGETAALITPDRVLARRVARHLLRWEISVDDSAGRPLSGTPPAVLARLLADLALSGFDPVTLLAVLKHPLARFGLSAEDLRRAARLLEIAVLRGPRTRDGSAGLCAAIEALKTGREGRRLHRSVRRLSDADWKRVTDLGARIAEALSPLEALGAGQGPVSVGDLVCAQIAVLNRVLCDDTGALAQLADPAAGTRLAGFLTELSTLGVTDFPVAATDWPALLRALMDGIAVRPNIPADPRISIWGPLEARLQSVDRLVLGGLVEGDWPASTRSDPWLSRPMRRDLGLEAPERRIGLAAHDFAQGFGAPRVFLSRALRKEGAPSVASRWLQRLRAVVGKETDAAMTARGGRYLTLARGLDGSSDAARPVARPEPAPPLEARPTSLSVTEIETLIRDPYAIYARHVLHLDPLDDIGGVPDLAERGTVLHAIFADFIRGRTPAAPFDETALEALMALGRRHFADLEVFPDIHALWWPRFSRIAGAFLDWERERAPTLARSFVEISGSFEIAAGDTPFRLRGRADRIDVLADGRLALLDYKTGTLPSAKQVDALLAPQLPLEAAMAERGGFDGLPDSTVAEIAYVALKDANAAAFFQSRGRDGDAEALAAKAVEQLAALVAHYRNPATGYRSRARPMFERRFAGDYDHLARVAEWSLGGGEDA</sequence>
<feature type="region of interest" description="Disordered" evidence="1">
    <location>
        <begin position="751"/>
        <end position="770"/>
    </location>
</feature>
<evidence type="ECO:0000313" key="3">
    <source>
        <dbReference type="EMBL" id="RAI24527.1"/>
    </source>
</evidence>
<comment type="caution">
    <text evidence="3">The sequence shown here is derived from an EMBL/GenBank/DDBJ whole genome shotgun (WGS) entry which is preliminary data.</text>
</comment>
<dbReference type="OrthoDB" id="9780606at2"/>
<name>A0A327JDG1_9HYPH</name>